<dbReference type="InterPro" id="IPR043128">
    <property type="entry name" value="Rev_trsase/Diguanyl_cyclase"/>
</dbReference>
<gene>
    <name evidence="2" type="ORF">EZS28_046620</name>
</gene>
<dbReference type="PROSITE" id="PS50878">
    <property type="entry name" value="RT_POL"/>
    <property type="match status" value="1"/>
</dbReference>
<dbReference type="PANTHER" id="PTHR33050:SF7">
    <property type="entry name" value="RIBONUCLEASE H"/>
    <property type="match status" value="1"/>
</dbReference>
<sequence>MKEIKDGIVMETEYIRVCNPPFLVPKLSGKIRKILDCRQVNKITNLTQFKMEGTKFIKQILTPHDYAKTFDLENVFHHVTVSDSLLPYFGFAFLVRAFAYRGHPFGYKNSLYIFNKILKIVQKEMKKRWRVKLANYIDDIILMKKDEEVQNRITIGVIQFLKDLGWRLQA</sequence>
<dbReference type="InterPro" id="IPR052055">
    <property type="entry name" value="Hepadnavirus_pol/RT"/>
</dbReference>
<dbReference type="InterPro" id="IPR043502">
    <property type="entry name" value="DNA/RNA_pol_sf"/>
</dbReference>
<dbReference type="Proteomes" id="UP000324800">
    <property type="component" value="Unassembled WGS sequence"/>
</dbReference>
<evidence type="ECO:0000259" key="1">
    <source>
        <dbReference type="PROSITE" id="PS50878"/>
    </source>
</evidence>
<dbReference type="SUPFAM" id="SSF56672">
    <property type="entry name" value="DNA/RNA polymerases"/>
    <property type="match status" value="1"/>
</dbReference>
<accession>A0A5J4TJC4</accession>
<feature type="domain" description="Reverse transcriptase" evidence="1">
    <location>
        <begin position="5"/>
        <end position="170"/>
    </location>
</feature>
<dbReference type="InterPro" id="IPR000477">
    <property type="entry name" value="RT_dom"/>
</dbReference>
<dbReference type="OrthoDB" id="3863715at2759"/>
<comment type="caution">
    <text evidence="2">The sequence shown here is derived from an EMBL/GenBank/DDBJ whole genome shotgun (WGS) entry which is preliminary data.</text>
</comment>
<dbReference type="Gene3D" id="3.30.70.270">
    <property type="match status" value="1"/>
</dbReference>
<name>A0A5J4TJC4_9EUKA</name>
<dbReference type="Pfam" id="PF00078">
    <property type="entry name" value="RVT_1"/>
    <property type="match status" value="1"/>
</dbReference>
<dbReference type="AlphaFoldDB" id="A0A5J4TJC4"/>
<dbReference type="PANTHER" id="PTHR33050">
    <property type="entry name" value="REVERSE TRANSCRIPTASE DOMAIN-CONTAINING PROTEIN"/>
    <property type="match status" value="1"/>
</dbReference>
<dbReference type="Gene3D" id="3.10.10.10">
    <property type="entry name" value="HIV Type 1 Reverse Transcriptase, subunit A, domain 1"/>
    <property type="match status" value="1"/>
</dbReference>
<feature type="non-terminal residue" evidence="2">
    <location>
        <position position="170"/>
    </location>
</feature>
<protein>
    <recommendedName>
        <fullName evidence="1">Reverse transcriptase domain-containing protein</fullName>
    </recommendedName>
</protein>
<organism evidence="2 3">
    <name type="scientific">Streblomastix strix</name>
    <dbReference type="NCBI Taxonomy" id="222440"/>
    <lineage>
        <taxon>Eukaryota</taxon>
        <taxon>Metamonada</taxon>
        <taxon>Preaxostyla</taxon>
        <taxon>Oxymonadida</taxon>
        <taxon>Streblomastigidae</taxon>
        <taxon>Streblomastix</taxon>
    </lineage>
</organism>
<dbReference type="EMBL" id="SNRW01030750">
    <property type="protein sequence ID" value="KAA6357853.1"/>
    <property type="molecule type" value="Genomic_DNA"/>
</dbReference>
<evidence type="ECO:0000313" key="2">
    <source>
        <dbReference type="EMBL" id="KAA6357853.1"/>
    </source>
</evidence>
<proteinExistence type="predicted"/>
<reference evidence="2 3" key="1">
    <citation type="submission" date="2019-03" db="EMBL/GenBank/DDBJ databases">
        <title>Single cell metagenomics reveals metabolic interactions within the superorganism composed of flagellate Streblomastix strix and complex community of Bacteroidetes bacteria on its surface.</title>
        <authorList>
            <person name="Treitli S.C."/>
            <person name="Kolisko M."/>
            <person name="Husnik F."/>
            <person name="Keeling P."/>
            <person name="Hampl V."/>
        </authorList>
    </citation>
    <scope>NUCLEOTIDE SEQUENCE [LARGE SCALE GENOMIC DNA]</scope>
    <source>
        <strain evidence="2">ST1C</strain>
    </source>
</reference>
<evidence type="ECO:0000313" key="3">
    <source>
        <dbReference type="Proteomes" id="UP000324800"/>
    </source>
</evidence>